<dbReference type="PROSITE" id="PS50995">
    <property type="entry name" value="HTH_MARR_2"/>
    <property type="match status" value="1"/>
</dbReference>
<dbReference type="AlphaFoldDB" id="A0A4R5C756"/>
<dbReference type="Pfam" id="PF12802">
    <property type="entry name" value="MarR_2"/>
    <property type="match status" value="1"/>
</dbReference>
<evidence type="ECO:0000313" key="2">
    <source>
        <dbReference type="EMBL" id="TDD93953.1"/>
    </source>
</evidence>
<proteinExistence type="predicted"/>
<organism evidence="2 3">
    <name type="scientific">Actinomadura rubrisoli</name>
    <dbReference type="NCBI Taxonomy" id="2530368"/>
    <lineage>
        <taxon>Bacteria</taxon>
        <taxon>Bacillati</taxon>
        <taxon>Actinomycetota</taxon>
        <taxon>Actinomycetes</taxon>
        <taxon>Streptosporangiales</taxon>
        <taxon>Thermomonosporaceae</taxon>
        <taxon>Actinomadura</taxon>
    </lineage>
</organism>
<dbReference type="GO" id="GO:0003700">
    <property type="term" value="F:DNA-binding transcription factor activity"/>
    <property type="evidence" value="ECO:0007669"/>
    <property type="project" value="InterPro"/>
</dbReference>
<dbReference type="Gene3D" id="1.10.10.10">
    <property type="entry name" value="Winged helix-like DNA-binding domain superfamily/Winged helix DNA-binding domain"/>
    <property type="match status" value="1"/>
</dbReference>
<evidence type="ECO:0000259" key="1">
    <source>
        <dbReference type="PROSITE" id="PS50995"/>
    </source>
</evidence>
<gene>
    <name evidence="2" type="ORF">E1298_08010</name>
</gene>
<comment type="caution">
    <text evidence="2">The sequence shown here is derived from an EMBL/GenBank/DDBJ whole genome shotgun (WGS) entry which is preliminary data.</text>
</comment>
<protein>
    <submittedName>
        <fullName evidence="2">MarR family transcriptional regulator</fullName>
    </submittedName>
</protein>
<sequence length="154" mass="17039">MVRDYGQRLPYMMRMVSNALSQQFERVLRGFSLNHAQFAALAQLGLEHPDGLSGAELGYRAGVTAQSMSAAVASLLDRGLVTRTPHPTHGRILEVRITGEGLELIERAQAAAKRVEDRAMAELTPAQQDELRSLLRQITRTLDLYVPEIRSPSS</sequence>
<dbReference type="InterPro" id="IPR000835">
    <property type="entry name" value="HTH_MarR-typ"/>
</dbReference>
<dbReference type="GO" id="GO:0006950">
    <property type="term" value="P:response to stress"/>
    <property type="evidence" value="ECO:0007669"/>
    <property type="project" value="TreeGrafter"/>
</dbReference>
<dbReference type="EMBL" id="SMKU01000024">
    <property type="protein sequence ID" value="TDD93953.1"/>
    <property type="molecule type" value="Genomic_DNA"/>
</dbReference>
<dbReference type="OrthoDB" id="3177763at2"/>
<dbReference type="PANTHER" id="PTHR33164:SF43">
    <property type="entry name" value="HTH-TYPE TRANSCRIPTIONAL REPRESSOR YETL"/>
    <property type="match status" value="1"/>
</dbReference>
<keyword evidence="3" id="KW-1185">Reference proteome</keyword>
<name>A0A4R5C756_9ACTN</name>
<dbReference type="InterPro" id="IPR036390">
    <property type="entry name" value="WH_DNA-bd_sf"/>
</dbReference>
<dbReference type="InterPro" id="IPR039422">
    <property type="entry name" value="MarR/SlyA-like"/>
</dbReference>
<dbReference type="SMART" id="SM00347">
    <property type="entry name" value="HTH_MARR"/>
    <property type="match status" value="1"/>
</dbReference>
<accession>A0A4R5C756</accession>
<feature type="domain" description="HTH marR-type" evidence="1">
    <location>
        <begin position="6"/>
        <end position="140"/>
    </location>
</feature>
<dbReference type="InterPro" id="IPR036388">
    <property type="entry name" value="WH-like_DNA-bd_sf"/>
</dbReference>
<dbReference type="Proteomes" id="UP000294513">
    <property type="component" value="Unassembled WGS sequence"/>
</dbReference>
<reference evidence="2 3" key="1">
    <citation type="submission" date="2019-03" db="EMBL/GenBank/DDBJ databases">
        <title>Draft genome sequences of novel Actinobacteria.</title>
        <authorList>
            <person name="Sahin N."/>
            <person name="Ay H."/>
            <person name="Saygin H."/>
        </authorList>
    </citation>
    <scope>NUCLEOTIDE SEQUENCE [LARGE SCALE GENOMIC DNA]</scope>
    <source>
        <strain evidence="2 3">H3C3</strain>
    </source>
</reference>
<dbReference type="PANTHER" id="PTHR33164">
    <property type="entry name" value="TRANSCRIPTIONAL REGULATOR, MARR FAMILY"/>
    <property type="match status" value="1"/>
</dbReference>
<dbReference type="SUPFAM" id="SSF46785">
    <property type="entry name" value="Winged helix' DNA-binding domain"/>
    <property type="match status" value="1"/>
</dbReference>
<evidence type="ECO:0000313" key="3">
    <source>
        <dbReference type="Proteomes" id="UP000294513"/>
    </source>
</evidence>
<dbReference type="RefSeq" id="WP_131890511.1">
    <property type="nucleotide sequence ID" value="NZ_SMKU01000024.1"/>
</dbReference>